<organism evidence="2 3">
    <name type="scientific">Purpureocillium lilacinum</name>
    <name type="common">Paecilomyces lilacinus</name>
    <dbReference type="NCBI Taxonomy" id="33203"/>
    <lineage>
        <taxon>Eukaryota</taxon>
        <taxon>Fungi</taxon>
        <taxon>Dikarya</taxon>
        <taxon>Ascomycota</taxon>
        <taxon>Pezizomycotina</taxon>
        <taxon>Sordariomycetes</taxon>
        <taxon>Hypocreomycetidae</taxon>
        <taxon>Hypocreales</taxon>
        <taxon>Ophiocordycipitaceae</taxon>
        <taxon>Purpureocillium</taxon>
    </lineage>
</organism>
<evidence type="ECO:0000256" key="1">
    <source>
        <dbReference type="SAM" id="Phobius"/>
    </source>
</evidence>
<feature type="transmembrane region" description="Helical" evidence="1">
    <location>
        <begin position="200"/>
        <end position="219"/>
    </location>
</feature>
<gene>
    <name evidence="2" type="ORF">PCL_00457</name>
</gene>
<proteinExistence type="predicted"/>
<dbReference type="AlphaFoldDB" id="A0A2U3DP25"/>
<feature type="transmembrane region" description="Helical" evidence="1">
    <location>
        <begin position="174"/>
        <end position="194"/>
    </location>
</feature>
<sequence>MISRPANGLVLKVTCTGLGRSDDGFLFLSSHDTYVFDRLAAKCVDAVRADSKGVGGLYIYVEDPYYEYRANLAAWNDFCGMLFSMLKLIEISALYKLGSFWLACMEGLTWGVFSICAVGLIAFGVSREHGSYRKARIETDILVGQLPTPTAVGGERRILLGIPANSMHHIAWKVTWLACAVVSMASLILHYLILRNLDPAAFYAWVGFQLLWLLSRMVFFHLTHKHGELSGHVFVQAEWKKLDTSWRARIRNLAYSLSTHQTYIHPRKRYSYEEDAVELPDFGTVVEEFSISEARNGEVKINVTSVVGDTLLAAICWVGGEAPHLTGSSLYDSCIVQCCVADETVSIPAVRVLTSTRPRILANDEIAPDRVFPPRGSSNHGPLNVSWYYWIPCGPGLWLQMQGDNLRFLGSRSAKVMTDNQVTAVLQGDEMFVSFRDAKELSTVVEASREACRAAINFKA</sequence>
<comment type="caution">
    <text evidence="2">The sequence shown here is derived from an EMBL/GenBank/DDBJ whole genome shotgun (WGS) entry which is preliminary data.</text>
</comment>
<keyword evidence="1" id="KW-0812">Transmembrane</keyword>
<reference evidence="2 3" key="1">
    <citation type="journal article" date="2016" name="Front. Microbiol.">
        <title>Genome and transcriptome sequences reveal the specific parasitism of the nematophagous Purpureocillium lilacinum 36-1.</title>
        <authorList>
            <person name="Xie J."/>
            <person name="Li S."/>
            <person name="Mo C."/>
            <person name="Xiao X."/>
            <person name="Peng D."/>
            <person name="Wang G."/>
            <person name="Xiao Y."/>
        </authorList>
    </citation>
    <scope>NUCLEOTIDE SEQUENCE [LARGE SCALE GENOMIC DNA]</scope>
    <source>
        <strain evidence="2 3">36-1</strain>
    </source>
</reference>
<keyword evidence="1" id="KW-0472">Membrane</keyword>
<feature type="transmembrane region" description="Helical" evidence="1">
    <location>
        <begin position="107"/>
        <end position="126"/>
    </location>
</feature>
<name>A0A2U3DP25_PURLI</name>
<evidence type="ECO:0000313" key="2">
    <source>
        <dbReference type="EMBL" id="PWI64011.1"/>
    </source>
</evidence>
<protein>
    <submittedName>
        <fullName evidence="2">Uncharacterized protein</fullName>
    </submittedName>
</protein>
<dbReference type="Proteomes" id="UP000245956">
    <property type="component" value="Unassembled WGS sequence"/>
</dbReference>
<accession>A0A2U3DP25</accession>
<dbReference type="EMBL" id="LCWV01000119">
    <property type="protein sequence ID" value="PWI64011.1"/>
    <property type="molecule type" value="Genomic_DNA"/>
</dbReference>
<evidence type="ECO:0000313" key="3">
    <source>
        <dbReference type="Proteomes" id="UP000245956"/>
    </source>
</evidence>
<keyword evidence="1" id="KW-1133">Transmembrane helix</keyword>